<evidence type="ECO:0000313" key="1">
    <source>
        <dbReference type="EMBL" id="CAI6358777.1"/>
    </source>
</evidence>
<dbReference type="AlphaFoldDB" id="A0AAV0WSH3"/>
<organism evidence="1 2">
    <name type="scientific">Macrosiphum euphorbiae</name>
    <name type="common">potato aphid</name>
    <dbReference type="NCBI Taxonomy" id="13131"/>
    <lineage>
        <taxon>Eukaryota</taxon>
        <taxon>Metazoa</taxon>
        <taxon>Ecdysozoa</taxon>
        <taxon>Arthropoda</taxon>
        <taxon>Hexapoda</taxon>
        <taxon>Insecta</taxon>
        <taxon>Pterygota</taxon>
        <taxon>Neoptera</taxon>
        <taxon>Paraneoptera</taxon>
        <taxon>Hemiptera</taxon>
        <taxon>Sternorrhyncha</taxon>
        <taxon>Aphidomorpha</taxon>
        <taxon>Aphidoidea</taxon>
        <taxon>Aphididae</taxon>
        <taxon>Macrosiphini</taxon>
        <taxon>Macrosiphum</taxon>
    </lineage>
</organism>
<protein>
    <submittedName>
        <fullName evidence="1">Uncharacterized protein</fullName>
    </submittedName>
</protein>
<keyword evidence="2" id="KW-1185">Reference proteome</keyword>
<gene>
    <name evidence="1" type="ORF">MEUPH1_LOCUS14261</name>
</gene>
<dbReference type="Proteomes" id="UP001160148">
    <property type="component" value="Unassembled WGS sequence"/>
</dbReference>
<dbReference type="EMBL" id="CARXXK010000002">
    <property type="protein sequence ID" value="CAI6358777.1"/>
    <property type="molecule type" value="Genomic_DNA"/>
</dbReference>
<sequence>MPASSTMFMTSSIACVVDLLFMNLNSPTDSDLQQPFKKFLNRIEDTTAFTTMTDQEVALSRSGAVQAALLSNSRRSGLSLGSH</sequence>
<reference evidence="1 2" key="1">
    <citation type="submission" date="2023-01" db="EMBL/GenBank/DDBJ databases">
        <authorList>
            <person name="Whitehead M."/>
        </authorList>
    </citation>
    <scope>NUCLEOTIDE SEQUENCE [LARGE SCALE GENOMIC DNA]</scope>
</reference>
<comment type="caution">
    <text evidence="1">The sequence shown here is derived from an EMBL/GenBank/DDBJ whole genome shotgun (WGS) entry which is preliminary data.</text>
</comment>
<accession>A0AAV0WSH3</accession>
<name>A0AAV0WSH3_9HEMI</name>
<proteinExistence type="predicted"/>
<evidence type="ECO:0000313" key="2">
    <source>
        <dbReference type="Proteomes" id="UP001160148"/>
    </source>
</evidence>